<dbReference type="KEGG" id="vos:KNV97_13945"/>
<organism evidence="1 2">
    <name type="scientific">Vibrio ostreae</name>
    <dbReference type="NCBI Taxonomy" id="2841925"/>
    <lineage>
        <taxon>Bacteria</taxon>
        <taxon>Pseudomonadati</taxon>
        <taxon>Pseudomonadota</taxon>
        <taxon>Gammaproteobacteria</taxon>
        <taxon>Vibrionales</taxon>
        <taxon>Vibrionaceae</taxon>
        <taxon>Vibrio</taxon>
    </lineage>
</organism>
<name>A0A975U8W5_9VIBR</name>
<accession>A0A975U8W5</accession>
<gene>
    <name evidence="1" type="ORF">KNV97_13945</name>
</gene>
<dbReference type="InterPro" id="IPR009576">
    <property type="entry name" value="Biofilm_formation_YgiB"/>
</dbReference>
<dbReference type="EMBL" id="CP076643">
    <property type="protein sequence ID" value="QXO16587.1"/>
    <property type="molecule type" value="Genomic_DNA"/>
</dbReference>
<keyword evidence="2" id="KW-1185">Reference proteome</keyword>
<evidence type="ECO:0000313" key="1">
    <source>
        <dbReference type="EMBL" id="QXO16587.1"/>
    </source>
</evidence>
<dbReference type="Pfam" id="PF06693">
    <property type="entry name" value="DUF1190"/>
    <property type="match status" value="1"/>
</dbReference>
<dbReference type="PROSITE" id="PS51257">
    <property type="entry name" value="PROKAR_LIPOPROTEIN"/>
    <property type="match status" value="1"/>
</dbReference>
<dbReference type="Proteomes" id="UP000694232">
    <property type="component" value="Chromosome 1"/>
</dbReference>
<dbReference type="AlphaFoldDB" id="A0A975U8W5"/>
<dbReference type="RefSeq" id="WP_218562147.1">
    <property type="nucleotide sequence ID" value="NZ_CP076643.1"/>
</dbReference>
<proteinExistence type="predicted"/>
<sequence>MKTKGNVNIPRHLIGKRKPIVMFLGVGTALTLSGCDTTDYPYYAFTSTESCNTVLPGQCEAAYRRAEQEARRTALKYMLESECRRDFGDNVCFHATGAWQPHIAGFITNKSPTNDFTQPFFTSRNPDSPFFGKAFTADGLVFDDLKNVDGKNLYLEGALKQSLPNSHVDRSSAGNQAATALAAAAGGLYGVPGTQ</sequence>
<evidence type="ECO:0000313" key="2">
    <source>
        <dbReference type="Proteomes" id="UP000694232"/>
    </source>
</evidence>
<reference evidence="1" key="1">
    <citation type="submission" date="2021-06" db="EMBL/GenBank/DDBJ databases">
        <title>Vibrio nov. sp., novel gut bacterium isolated from Yellow Sea oyster.</title>
        <authorList>
            <person name="Muhammad N."/>
            <person name="Nguyen T.H."/>
            <person name="Lee Y.-J."/>
            <person name="Ko J."/>
            <person name="Kim S.-G."/>
        </authorList>
    </citation>
    <scope>NUCLEOTIDE SEQUENCE</scope>
    <source>
        <strain evidence="1">OG9-811</strain>
    </source>
</reference>
<protein>
    <submittedName>
        <fullName evidence="1">DUF1190 domain-containing protein</fullName>
    </submittedName>
</protein>